<dbReference type="InterPro" id="IPR018062">
    <property type="entry name" value="HTH_AraC-typ_CS"/>
</dbReference>
<organism evidence="5 6">
    <name type="scientific">Tenacibaculum caenipelagi</name>
    <dbReference type="NCBI Taxonomy" id="1325435"/>
    <lineage>
        <taxon>Bacteria</taxon>
        <taxon>Pseudomonadati</taxon>
        <taxon>Bacteroidota</taxon>
        <taxon>Flavobacteriia</taxon>
        <taxon>Flavobacteriales</taxon>
        <taxon>Flavobacteriaceae</taxon>
        <taxon>Tenacibaculum</taxon>
    </lineage>
</organism>
<keyword evidence="3" id="KW-0804">Transcription</keyword>
<dbReference type="InterPro" id="IPR009057">
    <property type="entry name" value="Homeodomain-like_sf"/>
</dbReference>
<sequence>MISEKTYRPNAPLNQFVDYIWIGQAPELNIESNHYAPLFTELIFNYGNIFQVEGQNIENFKSKFVHQIISGLKTEPFKTKVSGTYNCVGLILKPFCYGFLIDKLGTHDFEHLSEIIYESLFDCNTPNFIKLESHLVNLFSKHKMDSNLIKYEEYISKKNIHNGVIKDFNLSIDISQKTFIQKFKRHYKITPNQYFKLKKINKAIQLIQNNKTYNLTEVGLSSGFYDQSHFIKTFKKFCGYSPKKHLSLNQR</sequence>
<reference evidence="5 6" key="1">
    <citation type="submission" date="2019-03" db="EMBL/GenBank/DDBJ databases">
        <title>Genomic Encyclopedia of Type Strains, Phase III (KMG-III): the genomes of soil and plant-associated and newly described type strains.</title>
        <authorList>
            <person name="Whitman W."/>
        </authorList>
    </citation>
    <scope>NUCLEOTIDE SEQUENCE [LARGE SCALE GENOMIC DNA]</scope>
    <source>
        <strain evidence="5 6">CECT 8283</strain>
    </source>
</reference>
<keyword evidence="1" id="KW-0805">Transcription regulation</keyword>
<feature type="domain" description="HTH araC/xylS-type" evidence="4">
    <location>
        <begin position="149"/>
        <end position="248"/>
    </location>
</feature>
<dbReference type="PROSITE" id="PS00041">
    <property type="entry name" value="HTH_ARAC_FAMILY_1"/>
    <property type="match status" value="1"/>
</dbReference>
<dbReference type="Pfam" id="PF12833">
    <property type="entry name" value="HTH_18"/>
    <property type="match status" value="1"/>
</dbReference>
<dbReference type="RefSeq" id="WP_133534707.1">
    <property type="nucleotide sequence ID" value="NZ_SNYH01000001.1"/>
</dbReference>
<dbReference type="Gene3D" id="1.10.10.60">
    <property type="entry name" value="Homeodomain-like"/>
    <property type="match status" value="1"/>
</dbReference>
<proteinExistence type="predicted"/>
<keyword evidence="6" id="KW-1185">Reference proteome</keyword>
<gene>
    <name evidence="5" type="ORF">DFQ07_0527</name>
</gene>
<keyword evidence="2" id="KW-0238">DNA-binding</keyword>
<dbReference type="AlphaFoldDB" id="A0A4R6TPH2"/>
<dbReference type="InterPro" id="IPR018060">
    <property type="entry name" value="HTH_AraC"/>
</dbReference>
<dbReference type="Proteomes" id="UP000295390">
    <property type="component" value="Unassembled WGS sequence"/>
</dbReference>
<dbReference type="EMBL" id="SNYH01000001">
    <property type="protein sequence ID" value="TDQ30189.1"/>
    <property type="molecule type" value="Genomic_DNA"/>
</dbReference>
<dbReference type="InterPro" id="IPR046532">
    <property type="entry name" value="DUF6597"/>
</dbReference>
<accession>A0A4R6TPH2</accession>
<evidence type="ECO:0000259" key="4">
    <source>
        <dbReference type="PROSITE" id="PS01124"/>
    </source>
</evidence>
<dbReference type="SMART" id="SM00342">
    <property type="entry name" value="HTH_ARAC"/>
    <property type="match status" value="1"/>
</dbReference>
<protein>
    <submittedName>
        <fullName evidence="5">Helix-turn-helix protein</fullName>
    </submittedName>
</protein>
<dbReference type="OrthoDB" id="323290at2"/>
<evidence type="ECO:0000313" key="6">
    <source>
        <dbReference type="Proteomes" id="UP000295390"/>
    </source>
</evidence>
<dbReference type="GO" id="GO:0003700">
    <property type="term" value="F:DNA-binding transcription factor activity"/>
    <property type="evidence" value="ECO:0007669"/>
    <property type="project" value="InterPro"/>
</dbReference>
<name>A0A4R6TPH2_9FLAO</name>
<evidence type="ECO:0000256" key="2">
    <source>
        <dbReference type="ARBA" id="ARBA00023125"/>
    </source>
</evidence>
<dbReference type="PANTHER" id="PTHR43280:SF2">
    <property type="entry name" value="HTH-TYPE TRANSCRIPTIONAL REGULATOR EXSA"/>
    <property type="match status" value="1"/>
</dbReference>
<evidence type="ECO:0000256" key="1">
    <source>
        <dbReference type="ARBA" id="ARBA00023015"/>
    </source>
</evidence>
<evidence type="ECO:0000313" key="5">
    <source>
        <dbReference type="EMBL" id="TDQ30189.1"/>
    </source>
</evidence>
<dbReference type="GO" id="GO:0043565">
    <property type="term" value="F:sequence-specific DNA binding"/>
    <property type="evidence" value="ECO:0007669"/>
    <property type="project" value="InterPro"/>
</dbReference>
<comment type="caution">
    <text evidence="5">The sequence shown here is derived from an EMBL/GenBank/DDBJ whole genome shotgun (WGS) entry which is preliminary data.</text>
</comment>
<dbReference type="PROSITE" id="PS01124">
    <property type="entry name" value="HTH_ARAC_FAMILY_2"/>
    <property type="match status" value="1"/>
</dbReference>
<evidence type="ECO:0000256" key="3">
    <source>
        <dbReference type="ARBA" id="ARBA00023163"/>
    </source>
</evidence>
<dbReference type="PANTHER" id="PTHR43280">
    <property type="entry name" value="ARAC-FAMILY TRANSCRIPTIONAL REGULATOR"/>
    <property type="match status" value="1"/>
</dbReference>
<dbReference type="SUPFAM" id="SSF46689">
    <property type="entry name" value="Homeodomain-like"/>
    <property type="match status" value="1"/>
</dbReference>
<dbReference type="Pfam" id="PF20240">
    <property type="entry name" value="DUF6597"/>
    <property type="match status" value="1"/>
</dbReference>